<evidence type="ECO:0000313" key="4">
    <source>
        <dbReference type="Proteomes" id="UP001595528"/>
    </source>
</evidence>
<dbReference type="InterPro" id="IPR036388">
    <property type="entry name" value="WH-like_DNA-bd_sf"/>
</dbReference>
<accession>A0ABV7L4I7</accession>
<feature type="region of interest" description="Disordered" evidence="1">
    <location>
        <begin position="1"/>
        <end position="24"/>
    </location>
</feature>
<keyword evidence="3" id="KW-0238">DNA-binding</keyword>
<sequence length="189" mass="20974">MSEATQTEVRNDVEKRDGHRLRKEPAHLARTPHEQAITDFEQALICAAEGFYRFAAAIMGPAARDHNLSGQDNVILQLLMTAGRPRGIGDLSRFANRDDTANIQYSLRKLIKADLVEKVPGAAPRETAYRVTEKGRALTEDLVARRREMLMDPTAAMPAFDTQLAEATRMLGLVTGLYDHGSRMIAGRD</sequence>
<dbReference type="Gene3D" id="1.10.10.10">
    <property type="entry name" value="Winged helix-like DNA-binding domain superfamily/Winged helix DNA-binding domain"/>
    <property type="match status" value="1"/>
</dbReference>
<dbReference type="RefSeq" id="WP_379903813.1">
    <property type="nucleotide sequence ID" value="NZ_JBHRTR010000034.1"/>
</dbReference>
<evidence type="ECO:0000259" key="2">
    <source>
        <dbReference type="Pfam" id="PF13463"/>
    </source>
</evidence>
<protein>
    <submittedName>
        <fullName evidence="3">Winged helix DNA-binding protein</fullName>
    </submittedName>
</protein>
<feature type="domain" description="HTH marR-type" evidence="2">
    <location>
        <begin position="68"/>
        <end position="135"/>
    </location>
</feature>
<dbReference type="Pfam" id="PF13463">
    <property type="entry name" value="HTH_27"/>
    <property type="match status" value="1"/>
</dbReference>
<name>A0ABV7L4I7_9PROT</name>
<dbReference type="InterPro" id="IPR036390">
    <property type="entry name" value="WH_DNA-bd_sf"/>
</dbReference>
<proteinExistence type="predicted"/>
<feature type="compositionally biased region" description="Basic and acidic residues" evidence="1">
    <location>
        <begin position="9"/>
        <end position="24"/>
    </location>
</feature>
<comment type="caution">
    <text evidence="3">The sequence shown here is derived from an EMBL/GenBank/DDBJ whole genome shotgun (WGS) entry which is preliminary data.</text>
</comment>
<gene>
    <name evidence="3" type="ORF">ACFOGJ_19900</name>
</gene>
<organism evidence="3 4">
    <name type="scientific">Marinibaculum pumilum</name>
    <dbReference type="NCBI Taxonomy" id="1766165"/>
    <lineage>
        <taxon>Bacteria</taxon>
        <taxon>Pseudomonadati</taxon>
        <taxon>Pseudomonadota</taxon>
        <taxon>Alphaproteobacteria</taxon>
        <taxon>Rhodospirillales</taxon>
        <taxon>Rhodospirillaceae</taxon>
        <taxon>Marinibaculum</taxon>
    </lineage>
</organism>
<dbReference type="Proteomes" id="UP001595528">
    <property type="component" value="Unassembled WGS sequence"/>
</dbReference>
<reference evidence="4" key="1">
    <citation type="journal article" date="2019" name="Int. J. Syst. Evol. Microbiol.">
        <title>The Global Catalogue of Microorganisms (GCM) 10K type strain sequencing project: providing services to taxonomists for standard genome sequencing and annotation.</title>
        <authorList>
            <consortium name="The Broad Institute Genomics Platform"/>
            <consortium name="The Broad Institute Genome Sequencing Center for Infectious Disease"/>
            <person name="Wu L."/>
            <person name="Ma J."/>
        </authorList>
    </citation>
    <scope>NUCLEOTIDE SEQUENCE [LARGE SCALE GENOMIC DNA]</scope>
    <source>
        <strain evidence="4">KCTC 42964</strain>
    </source>
</reference>
<keyword evidence="4" id="KW-1185">Reference proteome</keyword>
<dbReference type="InterPro" id="IPR000835">
    <property type="entry name" value="HTH_MarR-typ"/>
</dbReference>
<dbReference type="SUPFAM" id="SSF46785">
    <property type="entry name" value="Winged helix' DNA-binding domain"/>
    <property type="match status" value="1"/>
</dbReference>
<dbReference type="EMBL" id="JBHRTR010000034">
    <property type="protein sequence ID" value="MFC3229522.1"/>
    <property type="molecule type" value="Genomic_DNA"/>
</dbReference>
<evidence type="ECO:0000313" key="3">
    <source>
        <dbReference type="EMBL" id="MFC3229522.1"/>
    </source>
</evidence>
<dbReference type="GO" id="GO:0003677">
    <property type="term" value="F:DNA binding"/>
    <property type="evidence" value="ECO:0007669"/>
    <property type="project" value="UniProtKB-KW"/>
</dbReference>
<evidence type="ECO:0000256" key="1">
    <source>
        <dbReference type="SAM" id="MobiDB-lite"/>
    </source>
</evidence>